<evidence type="ECO:0000256" key="2">
    <source>
        <dbReference type="ARBA" id="ARBA00023125"/>
    </source>
</evidence>
<accession>A0A3P2RCI1</accession>
<organism evidence="5 6">
    <name type="scientific">Weissella viridescens</name>
    <name type="common">Lactobacillus viridescens</name>
    <dbReference type="NCBI Taxonomy" id="1629"/>
    <lineage>
        <taxon>Bacteria</taxon>
        <taxon>Bacillati</taxon>
        <taxon>Bacillota</taxon>
        <taxon>Bacilli</taxon>
        <taxon>Lactobacillales</taxon>
        <taxon>Lactobacillaceae</taxon>
        <taxon>Weissella</taxon>
    </lineage>
</organism>
<dbReference type="Pfam" id="PF01638">
    <property type="entry name" value="HxlR"/>
    <property type="match status" value="1"/>
</dbReference>
<protein>
    <submittedName>
        <fullName evidence="5">Transcriptional regulator</fullName>
    </submittedName>
</protein>
<gene>
    <name evidence="5" type="ORF">D3P96_07515</name>
</gene>
<keyword evidence="3" id="KW-0804">Transcription</keyword>
<dbReference type="AlphaFoldDB" id="A0A3P2RCI1"/>
<keyword evidence="2" id="KW-0238">DNA-binding</keyword>
<evidence type="ECO:0000256" key="3">
    <source>
        <dbReference type="ARBA" id="ARBA00023163"/>
    </source>
</evidence>
<feature type="domain" description="HTH hxlR-type" evidence="4">
    <location>
        <begin position="11"/>
        <end position="110"/>
    </location>
</feature>
<reference evidence="5 6" key="1">
    <citation type="submission" date="2018-10" db="EMBL/GenBank/DDBJ databases">
        <title>Draft genome sequence of Weissella viridescens UCO-SMC3.</title>
        <authorList>
            <person name="Garcia-Cancino A."/>
            <person name="Espinoza-Monje M."/>
            <person name="Albarracin L."/>
            <person name="Garcia-Castillo V."/>
            <person name="Campos-Martin J."/>
            <person name="Nakano Y."/>
            <person name="Guitierrez-Zamorano C."/>
            <person name="Ikeda-Ohtsubo W."/>
            <person name="Morita H."/>
            <person name="Kitazawa H."/>
            <person name="Villena J."/>
        </authorList>
    </citation>
    <scope>NUCLEOTIDE SEQUENCE [LARGE SCALE GENOMIC DNA]</scope>
    <source>
        <strain evidence="5 6">UCO-SMC3</strain>
    </source>
</reference>
<dbReference type="PANTHER" id="PTHR33204">
    <property type="entry name" value="TRANSCRIPTIONAL REGULATOR, MARR FAMILY"/>
    <property type="match status" value="1"/>
</dbReference>
<dbReference type="RefSeq" id="WP_124943757.1">
    <property type="nucleotide sequence ID" value="NZ_RHGY01000009.1"/>
</dbReference>
<sequence>MRKLYDCDVGCPVQNTLQFIAGKWKSVILYHLFENTVLRFSELQEKLPYVSKRMLAKQLAELEEDGVIHKTVYPVVPVKTEYRMTEFGATFKPVIQAMAAWGEDYADEVHARANDGADEV</sequence>
<dbReference type="InterPro" id="IPR002577">
    <property type="entry name" value="HTH_HxlR"/>
</dbReference>
<evidence type="ECO:0000259" key="4">
    <source>
        <dbReference type="PROSITE" id="PS51118"/>
    </source>
</evidence>
<dbReference type="EMBL" id="RHGY01000009">
    <property type="protein sequence ID" value="RRG17476.1"/>
    <property type="molecule type" value="Genomic_DNA"/>
</dbReference>
<proteinExistence type="predicted"/>
<evidence type="ECO:0000313" key="6">
    <source>
        <dbReference type="Proteomes" id="UP000275836"/>
    </source>
</evidence>
<dbReference type="PROSITE" id="PS51118">
    <property type="entry name" value="HTH_HXLR"/>
    <property type="match status" value="1"/>
</dbReference>
<evidence type="ECO:0000256" key="1">
    <source>
        <dbReference type="ARBA" id="ARBA00023015"/>
    </source>
</evidence>
<dbReference type="SUPFAM" id="SSF46785">
    <property type="entry name" value="Winged helix' DNA-binding domain"/>
    <property type="match status" value="1"/>
</dbReference>
<dbReference type="Proteomes" id="UP000275836">
    <property type="component" value="Unassembled WGS sequence"/>
</dbReference>
<dbReference type="InterPro" id="IPR036388">
    <property type="entry name" value="WH-like_DNA-bd_sf"/>
</dbReference>
<keyword evidence="1" id="KW-0805">Transcription regulation</keyword>
<dbReference type="PANTHER" id="PTHR33204:SF29">
    <property type="entry name" value="TRANSCRIPTIONAL REGULATOR"/>
    <property type="match status" value="1"/>
</dbReference>
<dbReference type="Gene3D" id="1.10.10.10">
    <property type="entry name" value="Winged helix-like DNA-binding domain superfamily/Winged helix DNA-binding domain"/>
    <property type="match status" value="1"/>
</dbReference>
<dbReference type="InterPro" id="IPR036390">
    <property type="entry name" value="WH_DNA-bd_sf"/>
</dbReference>
<dbReference type="GO" id="GO:0003677">
    <property type="term" value="F:DNA binding"/>
    <property type="evidence" value="ECO:0007669"/>
    <property type="project" value="UniProtKB-KW"/>
</dbReference>
<name>A0A3P2RCI1_WEIVI</name>
<comment type="caution">
    <text evidence="5">The sequence shown here is derived from an EMBL/GenBank/DDBJ whole genome shotgun (WGS) entry which is preliminary data.</text>
</comment>
<evidence type="ECO:0000313" key="5">
    <source>
        <dbReference type="EMBL" id="RRG17476.1"/>
    </source>
</evidence>
<dbReference type="OrthoDB" id="9791143at2"/>